<dbReference type="Gene3D" id="3.90.930.1">
    <property type="match status" value="1"/>
</dbReference>
<feature type="signal peptide" evidence="1">
    <location>
        <begin position="1"/>
        <end position="17"/>
    </location>
</feature>
<accession>A0A512BAC4</accession>
<keyword evidence="1" id="KW-0732">Signal</keyword>
<gene>
    <name evidence="2" type="ORF">SAE01_13750</name>
</gene>
<dbReference type="Proteomes" id="UP000321513">
    <property type="component" value="Unassembled WGS sequence"/>
</dbReference>
<name>A0A512BAC4_9BACT</name>
<feature type="chain" id="PRO_5021731550" description="MORN repeat variant" evidence="1">
    <location>
        <begin position="18"/>
        <end position="220"/>
    </location>
</feature>
<protein>
    <recommendedName>
        <fullName evidence="4">MORN repeat variant</fullName>
    </recommendedName>
</protein>
<evidence type="ECO:0008006" key="4">
    <source>
        <dbReference type="Google" id="ProtNLM"/>
    </source>
</evidence>
<comment type="caution">
    <text evidence="2">The sequence shown here is derived from an EMBL/GenBank/DDBJ whole genome shotgun (WGS) entry which is preliminary data.</text>
</comment>
<proteinExistence type="predicted"/>
<reference evidence="2 3" key="1">
    <citation type="submission" date="2019-07" db="EMBL/GenBank/DDBJ databases">
        <title>Whole genome shotgun sequence of Segetibacter aerophilus NBRC 106135.</title>
        <authorList>
            <person name="Hosoyama A."/>
            <person name="Uohara A."/>
            <person name="Ohji S."/>
            <person name="Ichikawa N."/>
        </authorList>
    </citation>
    <scope>NUCLEOTIDE SEQUENCE [LARGE SCALE GENOMIC DNA]</scope>
    <source>
        <strain evidence="2 3">NBRC 106135</strain>
    </source>
</reference>
<evidence type="ECO:0000313" key="3">
    <source>
        <dbReference type="Proteomes" id="UP000321513"/>
    </source>
</evidence>
<dbReference type="EMBL" id="BJYT01000004">
    <property type="protein sequence ID" value="GEO08879.1"/>
    <property type="molecule type" value="Genomic_DNA"/>
</dbReference>
<sequence length="220" mass="25320">MKSLFILFLTISFAGNAQWKSYRITSNNDTINCVDKNDLKQGRWSIKIEGLRGEPGRDEEGVFKDGKKEGLWRTYTSMGDLYAIENYRWGNKDGKCQYYNITGIVREESWKAVNPENPYDTIDVYDPVDQNKMHRQIVKMEGSSVKHGTWNFYEDGLIKRSENYFLDKRQDLFKPGLAEGEVASDTKAAKAAVKTKPKEVMEFEKKVGKKKVKVIDGTTF</sequence>
<dbReference type="OrthoDB" id="649587at2"/>
<evidence type="ECO:0000256" key="1">
    <source>
        <dbReference type="SAM" id="SignalP"/>
    </source>
</evidence>
<organism evidence="2 3">
    <name type="scientific">Segetibacter aerophilus</name>
    <dbReference type="NCBI Taxonomy" id="670293"/>
    <lineage>
        <taxon>Bacteria</taxon>
        <taxon>Pseudomonadati</taxon>
        <taxon>Bacteroidota</taxon>
        <taxon>Chitinophagia</taxon>
        <taxon>Chitinophagales</taxon>
        <taxon>Chitinophagaceae</taxon>
        <taxon>Segetibacter</taxon>
    </lineage>
</organism>
<evidence type="ECO:0000313" key="2">
    <source>
        <dbReference type="EMBL" id="GEO08879.1"/>
    </source>
</evidence>
<dbReference type="RefSeq" id="WP_147202943.1">
    <property type="nucleotide sequence ID" value="NZ_BJYT01000004.1"/>
</dbReference>
<dbReference type="AlphaFoldDB" id="A0A512BAC4"/>
<dbReference type="SUPFAM" id="SSF82185">
    <property type="entry name" value="Histone H3 K4-specific methyltransferase SET7/9 N-terminal domain"/>
    <property type="match status" value="1"/>
</dbReference>
<keyword evidence="3" id="KW-1185">Reference proteome</keyword>